<comment type="caution">
    <text evidence="2">The sequence shown here is derived from an EMBL/GenBank/DDBJ whole genome shotgun (WGS) entry which is preliminary data.</text>
</comment>
<proteinExistence type="predicted"/>
<feature type="compositionally biased region" description="Polar residues" evidence="1">
    <location>
        <begin position="1"/>
        <end position="12"/>
    </location>
</feature>
<dbReference type="AlphaFoldDB" id="A0A2U0SGP1"/>
<organism evidence="2 3">
    <name type="scientific">Sphingomonas pokkalii</name>
    <dbReference type="NCBI Taxonomy" id="2175090"/>
    <lineage>
        <taxon>Bacteria</taxon>
        <taxon>Pseudomonadati</taxon>
        <taxon>Pseudomonadota</taxon>
        <taxon>Alphaproteobacteria</taxon>
        <taxon>Sphingomonadales</taxon>
        <taxon>Sphingomonadaceae</taxon>
        <taxon>Sphingomonas</taxon>
    </lineage>
</organism>
<name>A0A2U0SGP1_9SPHN</name>
<dbReference type="EMBL" id="QENQ01000001">
    <property type="protein sequence ID" value="PVX30475.1"/>
    <property type="molecule type" value="Genomic_DNA"/>
</dbReference>
<accession>A0A2U0SGP1</accession>
<evidence type="ECO:0000313" key="2">
    <source>
        <dbReference type="EMBL" id="PVX30475.1"/>
    </source>
</evidence>
<reference evidence="2 3" key="1">
    <citation type="submission" date="2018-05" db="EMBL/GenBank/DDBJ databases">
        <title>Description of Sphingomonas pokkalii sp nov, isolated from the rhizosphere of saline tolerant pokkali rice and its draft genome analysis.</title>
        <authorList>
            <person name="Menon R."/>
            <person name="Kumari S."/>
            <person name="Rameshkumar N."/>
        </authorList>
    </citation>
    <scope>NUCLEOTIDE SEQUENCE [LARGE SCALE GENOMIC DNA]</scope>
    <source>
        <strain evidence="2 3">L3B27</strain>
    </source>
</reference>
<gene>
    <name evidence="2" type="ORF">DD559_14900</name>
</gene>
<protein>
    <submittedName>
        <fullName evidence="2">Uncharacterized protein</fullName>
    </submittedName>
</protein>
<sequence length="137" mass="13521">MIANPAATQTGSAERPVAAAPVPTPEDEAKQVDAVVQALRAALEGKADDGRIGALEAQLAFVLDQSGGGCGATTKALSAVLQGNLSGTARAAVRNLSTTVSRCQNEGTGATGSVADQQVEQGPGVSVGGGTSNYLTQ</sequence>
<feature type="region of interest" description="Disordered" evidence="1">
    <location>
        <begin position="103"/>
        <end position="137"/>
    </location>
</feature>
<dbReference type="Proteomes" id="UP000245890">
    <property type="component" value="Unassembled WGS sequence"/>
</dbReference>
<feature type="region of interest" description="Disordered" evidence="1">
    <location>
        <begin position="1"/>
        <end position="29"/>
    </location>
</feature>
<evidence type="ECO:0000256" key="1">
    <source>
        <dbReference type="SAM" id="MobiDB-lite"/>
    </source>
</evidence>
<keyword evidence="3" id="KW-1185">Reference proteome</keyword>
<evidence type="ECO:0000313" key="3">
    <source>
        <dbReference type="Proteomes" id="UP000245890"/>
    </source>
</evidence>